<evidence type="ECO:0000256" key="5">
    <source>
        <dbReference type="ARBA" id="ARBA00035488"/>
    </source>
</evidence>
<dbReference type="RefSeq" id="WP_011175367.1">
    <property type="nucleotide sequence ID" value="NZ_JAEMUB010000042.1"/>
</dbReference>
<dbReference type="SUPFAM" id="SSF57829">
    <property type="entry name" value="Zn-binding ribosomal proteins"/>
    <property type="match status" value="1"/>
</dbReference>
<dbReference type="GO" id="GO:0003735">
    <property type="term" value="F:structural constituent of ribosome"/>
    <property type="evidence" value="ECO:0007669"/>
    <property type="project" value="InterPro"/>
</dbReference>
<dbReference type="AlphaFoldDB" id="A0A0C1JNT9"/>
<dbReference type="GO" id="GO:0005737">
    <property type="term" value="C:cytoplasm"/>
    <property type="evidence" value="ECO:0007669"/>
    <property type="project" value="UniProtKB-ARBA"/>
</dbReference>
<organism evidence="6 7">
    <name type="scientific">Candidatus Protochlamydia amoebophila</name>
    <dbReference type="NCBI Taxonomy" id="362787"/>
    <lineage>
        <taxon>Bacteria</taxon>
        <taxon>Pseudomonadati</taxon>
        <taxon>Chlamydiota</taxon>
        <taxon>Chlamydiia</taxon>
        <taxon>Parachlamydiales</taxon>
        <taxon>Parachlamydiaceae</taxon>
        <taxon>Candidatus Protochlamydia</taxon>
    </lineage>
</organism>
<comment type="similarity">
    <text evidence="1">Belongs to the bacterial ribosomal protein bL33 family.</text>
</comment>
<dbReference type="EMBL" id="JSAN01000060">
    <property type="protein sequence ID" value="KIC72206.1"/>
    <property type="molecule type" value="Genomic_DNA"/>
</dbReference>
<dbReference type="GO" id="GO:1990904">
    <property type="term" value="C:ribonucleoprotein complex"/>
    <property type="evidence" value="ECO:0007669"/>
    <property type="project" value="UniProtKB-KW"/>
</dbReference>
<dbReference type="PATRIC" id="fig|362787.3.peg.909"/>
<dbReference type="InterPro" id="IPR038584">
    <property type="entry name" value="Ribosomal_bL33_sf"/>
</dbReference>
<evidence type="ECO:0000256" key="2">
    <source>
        <dbReference type="ARBA" id="ARBA00022980"/>
    </source>
</evidence>
<evidence type="ECO:0000313" key="7">
    <source>
        <dbReference type="Proteomes" id="UP000031465"/>
    </source>
</evidence>
<dbReference type="Gene3D" id="2.20.28.120">
    <property type="entry name" value="Ribosomal protein L33"/>
    <property type="match status" value="1"/>
</dbReference>
<keyword evidence="3" id="KW-0687">Ribonucleoprotein</keyword>
<dbReference type="InterPro" id="IPR018264">
    <property type="entry name" value="Ribosomal_bL33_CS"/>
</dbReference>
<keyword evidence="2 6" id="KW-0689">Ribosomal protein</keyword>
<evidence type="ECO:0000256" key="1">
    <source>
        <dbReference type="ARBA" id="ARBA00007596"/>
    </source>
</evidence>
<dbReference type="Pfam" id="PF00471">
    <property type="entry name" value="Ribosomal_L33"/>
    <property type="match status" value="1"/>
</dbReference>
<reference evidence="6 7" key="1">
    <citation type="journal article" date="2014" name="Mol. Biol. Evol.">
        <title>Massive expansion of Ubiquitination-related gene families within the Chlamydiae.</title>
        <authorList>
            <person name="Domman D."/>
            <person name="Collingro A."/>
            <person name="Lagkouvardos I."/>
            <person name="Gehre L."/>
            <person name="Weinmaier T."/>
            <person name="Rattei T."/>
            <person name="Subtil A."/>
            <person name="Horn M."/>
        </authorList>
    </citation>
    <scope>NUCLEOTIDE SEQUENCE [LARGE SCALE GENOMIC DNA]</scope>
    <source>
        <strain evidence="6 7">EI2</strain>
    </source>
</reference>
<dbReference type="InterPro" id="IPR011332">
    <property type="entry name" value="Ribosomal_zn-bd"/>
</dbReference>
<evidence type="ECO:0000256" key="4">
    <source>
        <dbReference type="ARBA" id="ARBA00035176"/>
    </source>
</evidence>
<proteinExistence type="inferred from homology"/>
<protein>
    <recommendedName>
        <fullName evidence="4">Large ribosomal subunit protein bL33</fullName>
    </recommendedName>
    <alternativeName>
        <fullName evidence="5">50S ribosomal protein L33</fullName>
    </alternativeName>
</protein>
<accession>A0A0C1JNT9</accession>
<dbReference type="NCBIfam" id="NF001860">
    <property type="entry name" value="PRK00595.1"/>
    <property type="match status" value="1"/>
</dbReference>
<evidence type="ECO:0000256" key="3">
    <source>
        <dbReference type="ARBA" id="ARBA00023274"/>
    </source>
</evidence>
<comment type="caution">
    <text evidence="6">The sequence shown here is derived from an EMBL/GenBank/DDBJ whole genome shotgun (WGS) entry which is preliminary data.</text>
</comment>
<sequence length="51" mass="6079">MASKRENIKMKSSKSHYHYYTSKNKTSTPGRLTLVKYDPVVRERVEFKETK</sequence>
<dbReference type="PROSITE" id="PS00582">
    <property type="entry name" value="RIBOSOMAL_L33"/>
    <property type="match status" value="1"/>
</dbReference>
<dbReference type="GO" id="GO:0006412">
    <property type="term" value="P:translation"/>
    <property type="evidence" value="ECO:0007669"/>
    <property type="project" value="InterPro"/>
</dbReference>
<dbReference type="InterPro" id="IPR001705">
    <property type="entry name" value="Ribosomal_bL33"/>
</dbReference>
<name>A0A0C1JNT9_9BACT</name>
<gene>
    <name evidence="6" type="primary">rpmG</name>
    <name evidence="6" type="ORF">DB44_CN00120</name>
</gene>
<dbReference type="GO" id="GO:0005840">
    <property type="term" value="C:ribosome"/>
    <property type="evidence" value="ECO:0007669"/>
    <property type="project" value="UniProtKB-KW"/>
</dbReference>
<dbReference type="Proteomes" id="UP000031465">
    <property type="component" value="Unassembled WGS sequence"/>
</dbReference>
<evidence type="ECO:0000313" key="6">
    <source>
        <dbReference type="EMBL" id="KIC72206.1"/>
    </source>
</evidence>
<dbReference type="OMA" id="TESSYMY"/>
<dbReference type="NCBIfam" id="TIGR01023">
    <property type="entry name" value="rpmG_bact"/>
    <property type="match status" value="1"/>
</dbReference>